<accession>A0ABN9UHS5</accession>
<dbReference type="EMBL" id="CAUYUJ010015746">
    <property type="protein sequence ID" value="CAK0857621.1"/>
    <property type="molecule type" value="Genomic_DNA"/>
</dbReference>
<proteinExistence type="predicted"/>
<evidence type="ECO:0000313" key="3">
    <source>
        <dbReference type="Proteomes" id="UP001189429"/>
    </source>
</evidence>
<feature type="transmembrane region" description="Helical" evidence="1">
    <location>
        <begin position="47"/>
        <end position="70"/>
    </location>
</feature>
<name>A0ABN9UHS5_9DINO</name>
<keyword evidence="1" id="KW-1133">Transmembrane helix</keyword>
<keyword evidence="3" id="KW-1185">Reference proteome</keyword>
<dbReference type="Proteomes" id="UP001189429">
    <property type="component" value="Unassembled WGS sequence"/>
</dbReference>
<gene>
    <name evidence="2" type="ORF">PCOR1329_LOCUS47690</name>
</gene>
<protein>
    <submittedName>
        <fullName evidence="2">Uncharacterized protein</fullName>
    </submittedName>
</protein>
<organism evidence="2 3">
    <name type="scientific">Prorocentrum cordatum</name>
    <dbReference type="NCBI Taxonomy" id="2364126"/>
    <lineage>
        <taxon>Eukaryota</taxon>
        <taxon>Sar</taxon>
        <taxon>Alveolata</taxon>
        <taxon>Dinophyceae</taxon>
        <taxon>Prorocentrales</taxon>
        <taxon>Prorocentraceae</taxon>
        <taxon>Prorocentrum</taxon>
    </lineage>
</organism>
<evidence type="ECO:0000256" key="1">
    <source>
        <dbReference type="SAM" id="Phobius"/>
    </source>
</evidence>
<keyword evidence="1" id="KW-0472">Membrane</keyword>
<comment type="caution">
    <text evidence="2">The sequence shown here is derived from an EMBL/GenBank/DDBJ whole genome shotgun (WGS) entry which is preliminary data.</text>
</comment>
<keyword evidence="1" id="KW-0812">Transmembrane</keyword>
<evidence type="ECO:0000313" key="2">
    <source>
        <dbReference type="EMBL" id="CAK0857621.1"/>
    </source>
</evidence>
<sequence>MASTSVQKCTRGGGLAEEQQAFYGRSARPAATRRRPRRAGALQGLQWAHAAAAALALAGVAAVVALGAAVDCECGSLAGSSCSESLAGSDVLSASSAAAGSELLQLLAIFGFGGAACRAAGHGPAAAPRGE</sequence>
<reference evidence="2" key="1">
    <citation type="submission" date="2023-10" db="EMBL/GenBank/DDBJ databases">
        <authorList>
            <person name="Chen Y."/>
            <person name="Shah S."/>
            <person name="Dougan E. K."/>
            <person name="Thang M."/>
            <person name="Chan C."/>
        </authorList>
    </citation>
    <scope>NUCLEOTIDE SEQUENCE [LARGE SCALE GENOMIC DNA]</scope>
</reference>